<keyword evidence="1 5" id="KW-0378">Hydrolase</keyword>
<feature type="region of interest" description="Disordered" evidence="3">
    <location>
        <begin position="69"/>
        <end position="92"/>
    </location>
</feature>
<keyword evidence="2" id="KW-0326">Glycosidase</keyword>
<dbReference type="Proteomes" id="UP001596138">
    <property type="component" value="Unassembled WGS sequence"/>
</dbReference>
<dbReference type="PANTHER" id="PTHR12304:SF4">
    <property type="entry name" value="URIDINE NUCLEOSIDASE"/>
    <property type="match status" value="1"/>
</dbReference>
<dbReference type="SUPFAM" id="SSF53590">
    <property type="entry name" value="Nucleoside hydrolase"/>
    <property type="match status" value="1"/>
</dbReference>
<accession>A0ABW1SX74</accession>
<evidence type="ECO:0000313" key="5">
    <source>
        <dbReference type="EMBL" id="MFC6236670.1"/>
    </source>
</evidence>
<dbReference type="GO" id="GO:0016787">
    <property type="term" value="F:hydrolase activity"/>
    <property type="evidence" value="ECO:0007669"/>
    <property type="project" value="UniProtKB-KW"/>
</dbReference>
<evidence type="ECO:0000256" key="1">
    <source>
        <dbReference type="ARBA" id="ARBA00022801"/>
    </source>
</evidence>
<evidence type="ECO:0000313" key="6">
    <source>
        <dbReference type="Proteomes" id="UP001596138"/>
    </source>
</evidence>
<comment type="caution">
    <text evidence="5">The sequence shown here is derived from an EMBL/GenBank/DDBJ whole genome shotgun (WGS) entry which is preliminary data.</text>
</comment>
<reference evidence="6" key="1">
    <citation type="journal article" date="2019" name="Int. J. Syst. Evol. Microbiol.">
        <title>The Global Catalogue of Microorganisms (GCM) 10K type strain sequencing project: providing services to taxonomists for standard genome sequencing and annotation.</title>
        <authorList>
            <consortium name="The Broad Institute Genomics Platform"/>
            <consortium name="The Broad Institute Genome Sequencing Center for Infectious Disease"/>
            <person name="Wu L."/>
            <person name="Ma J."/>
        </authorList>
    </citation>
    <scope>NUCLEOTIDE SEQUENCE [LARGE SCALE GENOMIC DNA]</scope>
    <source>
        <strain evidence="6">CGMCC 4.7317</strain>
    </source>
</reference>
<dbReference type="EMBL" id="JBHSTI010000002">
    <property type="protein sequence ID" value="MFC6236670.1"/>
    <property type="molecule type" value="Genomic_DNA"/>
</dbReference>
<dbReference type="PROSITE" id="PS01247">
    <property type="entry name" value="IUNH"/>
    <property type="match status" value="1"/>
</dbReference>
<evidence type="ECO:0000256" key="2">
    <source>
        <dbReference type="ARBA" id="ARBA00023295"/>
    </source>
</evidence>
<dbReference type="Pfam" id="PF01156">
    <property type="entry name" value="IU_nuc_hydro"/>
    <property type="match status" value="1"/>
</dbReference>
<keyword evidence="6" id="KW-1185">Reference proteome</keyword>
<evidence type="ECO:0000259" key="4">
    <source>
        <dbReference type="Pfam" id="PF01156"/>
    </source>
</evidence>
<dbReference type="InterPro" id="IPR023186">
    <property type="entry name" value="IUNH"/>
</dbReference>
<feature type="domain" description="Inosine/uridine-preferring nucleoside hydrolase" evidence="4">
    <location>
        <begin position="2"/>
        <end position="292"/>
    </location>
</feature>
<dbReference type="Gene3D" id="3.90.245.10">
    <property type="entry name" value="Ribonucleoside hydrolase-like"/>
    <property type="match status" value="1"/>
</dbReference>
<dbReference type="RefSeq" id="WP_386763708.1">
    <property type="nucleotide sequence ID" value="NZ_JBHSTI010000002.1"/>
</dbReference>
<dbReference type="InterPro" id="IPR036452">
    <property type="entry name" value="Ribo_hydro-like"/>
</dbReference>
<protein>
    <submittedName>
        <fullName evidence="5">Nucleoside hydrolase</fullName>
    </submittedName>
</protein>
<organism evidence="5 6">
    <name type="scientific">Longivirga aurantiaca</name>
    <dbReference type="NCBI Taxonomy" id="1837743"/>
    <lineage>
        <taxon>Bacteria</taxon>
        <taxon>Bacillati</taxon>
        <taxon>Actinomycetota</taxon>
        <taxon>Actinomycetes</taxon>
        <taxon>Sporichthyales</taxon>
        <taxon>Sporichthyaceae</taxon>
        <taxon>Longivirga</taxon>
    </lineage>
</organism>
<evidence type="ECO:0000256" key="3">
    <source>
        <dbReference type="SAM" id="MobiDB-lite"/>
    </source>
</evidence>
<dbReference type="InterPro" id="IPR001910">
    <property type="entry name" value="Inosine/uridine_hydrolase_dom"/>
</dbReference>
<dbReference type="InterPro" id="IPR015910">
    <property type="entry name" value="I/U_nuclsd_hydro_CS"/>
</dbReference>
<name>A0ABW1SX74_9ACTN</name>
<proteinExistence type="predicted"/>
<sequence length="313" mass="33174">MIDTDTASDDAVALMLASAADVTIEAVTIVAGNVPVELGSRNALSALEFWGVDVPVYVGETRPLARPLQTAQHVHGPDGMGDSQLPAPRRVPRDPDAVDVLVDIPTRDPGAVTLVTLGPFTNLARALERDPACLGKYRAIYCMAGTLGRGNITQQAEYNLWCDPEAAALVLDSGIPLTFIGCDAARDFTGLSSDRLDRWHSLASPRADFAIAVTRGAVRWYSDRGLRGSADLPDPLAMAVALDPAIVTRSETVHASVALDDSLRGKLVIHPDSAPVRRSVTMVTEVDADAFWSRVDSMVAGHDEPSASGGATR</sequence>
<gene>
    <name evidence="5" type="ORF">ACFQGU_02175</name>
</gene>
<dbReference type="PANTHER" id="PTHR12304">
    <property type="entry name" value="INOSINE-URIDINE PREFERRING NUCLEOSIDE HYDROLASE"/>
    <property type="match status" value="1"/>
</dbReference>